<dbReference type="GO" id="GO:0005524">
    <property type="term" value="F:ATP binding"/>
    <property type="evidence" value="ECO:0007669"/>
    <property type="project" value="UniProtKB-KW"/>
</dbReference>
<dbReference type="InterPro" id="IPR036187">
    <property type="entry name" value="DNA_mismatch_repair_MutS_sf"/>
</dbReference>
<sequence>MSTQKRMRDRRLTPEEFSCFNAEKDKYRKQCEADAASGKECALIKMCGLYGVGSADWPVTEHYPNNPSALNPIKIHDGMKCSSAVFSSNKEFINGVNTTYTLDRTRTRAGAARFRKMLSSPLSDAGALRRRQDRLRSLQSLYGQAEPLLARLSELEADFDWLIATSPTEDPSLSSAYFSIWPLHHLNGRSPLCHDLACKHTMYVAPAISILTPLFAFLVPYLLLCVSARVRGGRAPLSLSTFARACMSNETRGRLALSIVMYVLNIVAAVHASVLLHRACDTARRRVAGAHGYLDAAGRLLCLMGGGSGPPEVDGKKGGWMDAGVALADAVNFDRAAASKLRSAVADADAAFAVCRVKADLGLCWPSYASDFALDLVGAWHPGIEEGVAVRNDWRVGRDVRKNALITGPNAGGKSTLMRTVLLAAGLAQTLCVAACESCTLSPFHAIEAHLSVVDAIGQRSLFEAEVERTRRIFENLDRCGGPALIAVDEMFSSTNPIEGAAAAVACCRRLASTRDAVVLVSTHYLDLCDLLSPDYDAVGVPVSLDDAGRVVGRPFRPVFGTACSQHVAIELLKRELGTAVHASAQEALQVLSHRKAGRAERDVADAGQGGGAAQEGAAARGPEGAAAVHDDVSPAETVQDDVVPAGREAGGGECGQAEGRVLPAGLRVPTDRPGAAEPLQERGHEGSAEAEVVRRHPRGRGQVAPPPGAAKRGVRVEARFQRGRQGLREEAVERAAVGLDQQEVALGDGGRGGDRRPQTGPQGQGRTDAGGADADVRPDERQEGLHDGEDRLREQGRQRVPDGGPRGVRHQLQRVSGLRRCLQAPASCNEHERLVEGRGTRQDPASAQEPVGAGRLLLLRRHRGDRGRRTGQEGVPRVRQPVEVAAVRPEQGPRGRGRVQGPQDRDRVAARAGRQGAAVQAGHGIRRRRRVLEHATAVVARVWRLQKVTAHIREQQGAERRKDVARAVRWNDGPRYVRDPPAHQARVQHVERPRRVHGERHGVTDRAVVGEPVVRKWRRRAGEVRRAHALAREHRARPVELEHPRAVLDAAHAFVRRSQGRRRSTAADRDAVQEAARKLPQRSEGVRDDHGGIRGGLEGRRQHRSTHVQGQGRQGGLVDLRTLQEHADAREGWQVDPTARDETEGPTRREPGRREPRGREPNVQARLDRKQAVRKHWPCVRRGDVRECLARNRPLPVKLHL</sequence>
<proteinExistence type="predicted"/>
<dbReference type="SUPFAM" id="SSF48334">
    <property type="entry name" value="DNA repair protein MutS, domain III"/>
    <property type="match status" value="1"/>
</dbReference>
<feature type="compositionally biased region" description="Basic and acidic residues" evidence="4">
    <location>
        <begin position="775"/>
        <end position="801"/>
    </location>
</feature>
<feature type="compositionally biased region" description="Basic and acidic residues" evidence="4">
    <location>
        <begin position="1066"/>
        <end position="1078"/>
    </location>
</feature>
<dbReference type="Pfam" id="PF00488">
    <property type="entry name" value="MutS_V"/>
    <property type="match status" value="1"/>
</dbReference>
<feature type="region of interest" description="Disordered" evidence="4">
    <location>
        <begin position="734"/>
        <end position="815"/>
    </location>
</feature>
<dbReference type="SMART" id="SM00534">
    <property type="entry name" value="MUTSac"/>
    <property type="match status" value="1"/>
</dbReference>
<evidence type="ECO:0000256" key="3">
    <source>
        <dbReference type="ARBA" id="ARBA00023125"/>
    </source>
</evidence>
<dbReference type="OrthoDB" id="552006at2759"/>
<feature type="region of interest" description="Disordered" evidence="4">
    <location>
        <begin position="666"/>
        <end position="717"/>
    </location>
</feature>
<reference evidence="7 8" key="1">
    <citation type="submission" date="2017-08" db="EMBL/GenBank/DDBJ databases">
        <title>Acidophilic green algal genome provides insights into adaptation to an acidic environment.</title>
        <authorList>
            <person name="Hirooka S."/>
            <person name="Hirose Y."/>
            <person name="Kanesaki Y."/>
            <person name="Higuchi S."/>
            <person name="Fujiwara T."/>
            <person name="Onuma R."/>
            <person name="Era A."/>
            <person name="Ohbayashi R."/>
            <person name="Uzuka A."/>
            <person name="Nozaki H."/>
            <person name="Yoshikawa H."/>
            <person name="Miyagishima S.Y."/>
        </authorList>
    </citation>
    <scope>NUCLEOTIDE SEQUENCE [LARGE SCALE GENOMIC DNA]</scope>
    <source>
        <strain evidence="7 8">NIES-2499</strain>
    </source>
</reference>
<organism evidence="7 8">
    <name type="scientific">Chlamydomonas eustigma</name>
    <dbReference type="NCBI Taxonomy" id="1157962"/>
    <lineage>
        <taxon>Eukaryota</taxon>
        <taxon>Viridiplantae</taxon>
        <taxon>Chlorophyta</taxon>
        <taxon>core chlorophytes</taxon>
        <taxon>Chlorophyceae</taxon>
        <taxon>CS clade</taxon>
        <taxon>Chlamydomonadales</taxon>
        <taxon>Chlamydomonadaceae</taxon>
        <taxon>Chlamydomonas</taxon>
    </lineage>
</organism>
<evidence type="ECO:0000256" key="4">
    <source>
        <dbReference type="SAM" id="MobiDB-lite"/>
    </source>
</evidence>
<protein>
    <recommendedName>
        <fullName evidence="6">DNA mismatch repair proteins mutS family domain-containing protein</fullName>
    </recommendedName>
</protein>
<dbReference type="GO" id="GO:0140664">
    <property type="term" value="F:ATP-dependent DNA damage sensor activity"/>
    <property type="evidence" value="ECO:0007669"/>
    <property type="project" value="InterPro"/>
</dbReference>
<evidence type="ECO:0000256" key="5">
    <source>
        <dbReference type="SAM" id="Phobius"/>
    </source>
</evidence>
<feature type="domain" description="DNA mismatch repair proteins mutS family" evidence="6">
    <location>
        <begin position="401"/>
        <end position="590"/>
    </location>
</feature>
<dbReference type="GO" id="GO:0030983">
    <property type="term" value="F:mismatched DNA binding"/>
    <property type="evidence" value="ECO:0007669"/>
    <property type="project" value="InterPro"/>
</dbReference>
<evidence type="ECO:0000259" key="6">
    <source>
        <dbReference type="SMART" id="SM00534"/>
    </source>
</evidence>
<dbReference type="GO" id="GO:0006298">
    <property type="term" value="P:mismatch repair"/>
    <property type="evidence" value="ECO:0007669"/>
    <property type="project" value="InterPro"/>
</dbReference>
<feature type="compositionally biased region" description="Low complexity" evidence="4">
    <location>
        <begin position="615"/>
        <end position="628"/>
    </location>
</feature>
<accession>A0A250XRN0</accession>
<dbReference type="AlphaFoldDB" id="A0A250XRN0"/>
<keyword evidence="2" id="KW-0067">ATP-binding</keyword>
<feature type="compositionally biased region" description="Basic and acidic residues" evidence="4">
    <location>
        <begin position="1085"/>
        <end position="1101"/>
    </location>
</feature>
<dbReference type="SUPFAM" id="SSF52540">
    <property type="entry name" value="P-loop containing nucleoside triphosphate hydrolases"/>
    <property type="match status" value="1"/>
</dbReference>
<keyword evidence="8" id="KW-1185">Reference proteome</keyword>
<comment type="caution">
    <text evidence="7">The sequence shown here is derived from an EMBL/GenBank/DDBJ whole genome shotgun (WGS) entry which is preliminary data.</text>
</comment>
<dbReference type="InterPro" id="IPR000432">
    <property type="entry name" value="DNA_mismatch_repair_MutS_C"/>
</dbReference>
<keyword evidence="5" id="KW-0812">Transmembrane</keyword>
<feature type="transmembrane region" description="Helical" evidence="5">
    <location>
        <begin position="255"/>
        <end position="276"/>
    </location>
</feature>
<dbReference type="InterPro" id="IPR045076">
    <property type="entry name" value="MutS"/>
</dbReference>
<keyword evidence="1" id="KW-0547">Nucleotide-binding</keyword>
<dbReference type="Gene3D" id="1.10.1420.10">
    <property type="match status" value="1"/>
</dbReference>
<dbReference type="GO" id="GO:0043504">
    <property type="term" value="P:mitochondrial DNA repair"/>
    <property type="evidence" value="ECO:0007669"/>
    <property type="project" value="TreeGrafter"/>
</dbReference>
<feature type="region of interest" description="Disordered" evidence="4">
    <location>
        <begin position="600"/>
        <end position="635"/>
    </location>
</feature>
<dbReference type="PANTHER" id="PTHR11361:SF34">
    <property type="entry name" value="DNA MISMATCH REPAIR PROTEIN MSH1, MITOCHONDRIAL"/>
    <property type="match status" value="1"/>
</dbReference>
<dbReference type="Proteomes" id="UP000232323">
    <property type="component" value="Unassembled WGS sequence"/>
</dbReference>
<dbReference type="GO" id="GO:0005634">
    <property type="term" value="C:nucleus"/>
    <property type="evidence" value="ECO:0007669"/>
    <property type="project" value="TreeGrafter"/>
</dbReference>
<gene>
    <name evidence="7" type="ORF">CEUSTIGMA_g13128.t1</name>
</gene>
<keyword evidence="3" id="KW-0238">DNA-binding</keyword>
<evidence type="ECO:0000256" key="2">
    <source>
        <dbReference type="ARBA" id="ARBA00022840"/>
    </source>
</evidence>
<evidence type="ECO:0000313" key="7">
    <source>
        <dbReference type="EMBL" id="GAX85714.1"/>
    </source>
</evidence>
<dbReference type="EMBL" id="BEGY01000187">
    <property type="protein sequence ID" value="GAX85714.1"/>
    <property type="molecule type" value="Genomic_DNA"/>
</dbReference>
<feature type="transmembrane region" description="Helical" evidence="5">
    <location>
        <begin position="203"/>
        <end position="224"/>
    </location>
</feature>
<evidence type="ECO:0000313" key="8">
    <source>
        <dbReference type="Proteomes" id="UP000232323"/>
    </source>
</evidence>
<feature type="compositionally biased region" description="Basic and acidic residues" evidence="4">
    <location>
        <begin position="680"/>
        <end position="695"/>
    </location>
</feature>
<dbReference type="PANTHER" id="PTHR11361">
    <property type="entry name" value="DNA MISMATCH REPAIR PROTEIN MUTS FAMILY MEMBER"/>
    <property type="match status" value="1"/>
</dbReference>
<keyword evidence="5" id="KW-1133">Transmembrane helix</keyword>
<name>A0A250XRN0_9CHLO</name>
<dbReference type="Gene3D" id="3.40.50.300">
    <property type="entry name" value="P-loop containing nucleotide triphosphate hydrolases"/>
    <property type="match status" value="1"/>
</dbReference>
<feature type="region of interest" description="Disordered" evidence="4">
    <location>
        <begin position="890"/>
        <end position="926"/>
    </location>
</feature>
<dbReference type="InterPro" id="IPR027417">
    <property type="entry name" value="P-loop_NTPase"/>
</dbReference>
<feature type="compositionally biased region" description="Basic and acidic residues" evidence="4">
    <location>
        <begin position="1123"/>
        <end position="1171"/>
    </location>
</feature>
<feature type="compositionally biased region" description="Low complexity" evidence="4">
    <location>
        <begin position="911"/>
        <end position="923"/>
    </location>
</feature>
<dbReference type="STRING" id="1157962.A0A250XRN0"/>
<evidence type="ECO:0000256" key="1">
    <source>
        <dbReference type="ARBA" id="ARBA00022741"/>
    </source>
</evidence>
<dbReference type="GO" id="GO:0005739">
    <property type="term" value="C:mitochondrion"/>
    <property type="evidence" value="ECO:0007669"/>
    <property type="project" value="TreeGrafter"/>
</dbReference>
<feature type="region of interest" description="Disordered" evidence="4">
    <location>
        <begin position="1057"/>
        <end position="1171"/>
    </location>
</feature>
<feature type="compositionally biased region" description="Low complexity" evidence="4">
    <location>
        <begin position="759"/>
        <end position="768"/>
    </location>
</feature>
<keyword evidence="5" id="KW-0472">Membrane</keyword>